<protein>
    <submittedName>
        <fullName evidence="1">Uncharacterized protein</fullName>
    </submittedName>
</protein>
<gene>
    <name evidence="1" type="ORF">ARMOST_21925</name>
</gene>
<proteinExistence type="predicted"/>
<dbReference type="InterPro" id="IPR036396">
    <property type="entry name" value="Cyt_P450_sf"/>
</dbReference>
<dbReference type="Proteomes" id="UP000219338">
    <property type="component" value="Unassembled WGS sequence"/>
</dbReference>
<dbReference type="InterPro" id="IPR001128">
    <property type="entry name" value="Cyt_P450"/>
</dbReference>
<dbReference type="AlphaFoldDB" id="A0A284SBJ2"/>
<dbReference type="Pfam" id="PF00067">
    <property type="entry name" value="p450"/>
    <property type="match status" value="1"/>
</dbReference>
<dbReference type="GO" id="GO:0020037">
    <property type="term" value="F:heme binding"/>
    <property type="evidence" value="ECO:0007669"/>
    <property type="project" value="InterPro"/>
</dbReference>
<dbReference type="GO" id="GO:0016705">
    <property type="term" value="F:oxidoreductase activity, acting on paired donors, with incorporation or reduction of molecular oxygen"/>
    <property type="evidence" value="ECO:0007669"/>
    <property type="project" value="InterPro"/>
</dbReference>
<dbReference type="OrthoDB" id="2977329at2759"/>
<reference evidence="2" key="1">
    <citation type="journal article" date="2017" name="Nat. Ecol. Evol.">
        <title>Genome expansion and lineage-specific genetic innovations in the forest pathogenic fungi Armillaria.</title>
        <authorList>
            <person name="Sipos G."/>
            <person name="Prasanna A.N."/>
            <person name="Walter M.C."/>
            <person name="O'Connor E."/>
            <person name="Balint B."/>
            <person name="Krizsan K."/>
            <person name="Kiss B."/>
            <person name="Hess J."/>
            <person name="Varga T."/>
            <person name="Slot J."/>
            <person name="Riley R."/>
            <person name="Boka B."/>
            <person name="Rigling D."/>
            <person name="Barry K."/>
            <person name="Lee J."/>
            <person name="Mihaltcheva S."/>
            <person name="LaButti K."/>
            <person name="Lipzen A."/>
            <person name="Waldron R."/>
            <person name="Moloney N.M."/>
            <person name="Sperisen C."/>
            <person name="Kredics L."/>
            <person name="Vagvoelgyi C."/>
            <person name="Patrignani A."/>
            <person name="Fitzpatrick D."/>
            <person name="Nagy I."/>
            <person name="Doyle S."/>
            <person name="Anderson J.B."/>
            <person name="Grigoriev I.V."/>
            <person name="Gueldener U."/>
            <person name="Muensterkoetter M."/>
            <person name="Nagy L.G."/>
        </authorList>
    </citation>
    <scope>NUCLEOTIDE SEQUENCE [LARGE SCALE GENOMIC DNA]</scope>
    <source>
        <strain evidence="2">C18/9</strain>
    </source>
</reference>
<evidence type="ECO:0000313" key="2">
    <source>
        <dbReference type="Proteomes" id="UP000219338"/>
    </source>
</evidence>
<dbReference type="Gene3D" id="1.10.630.10">
    <property type="entry name" value="Cytochrome P450"/>
    <property type="match status" value="1"/>
</dbReference>
<accession>A0A284SBJ2</accession>
<dbReference type="GO" id="GO:0004497">
    <property type="term" value="F:monooxygenase activity"/>
    <property type="evidence" value="ECO:0007669"/>
    <property type="project" value="InterPro"/>
</dbReference>
<dbReference type="GO" id="GO:0005506">
    <property type="term" value="F:iron ion binding"/>
    <property type="evidence" value="ECO:0007669"/>
    <property type="project" value="InterPro"/>
</dbReference>
<keyword evidence="2" id="KW-1185">Reference proteome</keyword>
<dbReference type="EMBL" id="FUEG01000058">
    <property type="protein sequence ID" value="SJL18339.1"/>
    <property type="molecule type" value="Genomic_DNA"/>
</dbReference>
<name>A0A284SBJ2_ARMOS</name>
<evidence type="ECO:0000313" key="1">
    <source>
        <dbReference type="EMBL" id="SJL18339.1"/>
    </source>
</evidence>
<sequence>MYDILSPEVALPSKVKILRMTFSAGIRGCIEWRFAVMELQSVVTKLLSNFEFSVPMGAPDIQPVGFCTNPHRSGEGEGGTSGPTARYSSQQVVLNAKELARNASLRSSTGILDTIIDELQDDKKSLLKASLVCKALYPRTRVHLFSIDCWPRFNKILAEALSVPAIEHDDGQTVYHVWVCPAAIDTKVFYGCANDRCEGCGSALGANDCHFCELCQRKDYSLKMPAPGLPPEILDAIIDELQDDTKSLLQVSLACKALCPRTRIHLFSVATMSSYRTESQCDRLRKLITLSPKLVLHFKTLHIAIEPILDGHVPGVYGPLTIIESLVHLYSPVMYGN</sequence>
<dbReference type="SUPFAM" id="SSF48264">
    <property type="entry name" value="Cytochrome P450"/>
    <property type="match status" value="1"/>
</dbReference>
<organism evidence="1 2">
    <name type="scientific">Armillaria ostoyae</name>
    <name type="common">Armillaria root rot fungus</name>
    <dbReference type="NCBI Taxonomy" id="47428"/>
    <lineage>
        <taxon>Eukaryota</taxon>
        <taxon>Fungi</taxon>
        <taxon>Dikarya</taxon>
        <taxon>Basidiomycota</taxon>
        <taxon>Agaricomycotina</taxon>
        <taxon>Agaricomycetes</taxon>
        <taxon>Agaricomycetidae</taxon>
        <taxon>Agaricales</taxon>
        <taxon>Marasmiineae</taxon>
        <taxon>Physalacriaceae</taxon>
        <taxon>Armillaria</taxon>
    </lineage>
</organism>